<name>A0A2H0VG17_9BACT</name>
<dbReference type="InterPro" id="IPR015847">
    <property type="entry name" value="ExoRNase_PH_dom2"/>
</dbReference>
<reference evidence="8" key="1">
    <citation type="submission" date="2017-09" db="EMBL/GenBank/DDBJ databases">
        <title>Depth-based differentiation of microbial function through sediment-hosted aquifers and enrichment of novel symbionts in the deep terrestrial subsurface.</title>
        <authorList>
            <person name="Probst A.J."/>
            <person name="Ladd B."/>
            <person name="Jarett J.K."/>
            <person name="Geller-Mcgrath D.E."/>
            <person name="Sieber C.M.K."/>
            <person name="Emerson J.B."/>
            <person name="Anantharaman K."/>
            <person name="Thomas B.C."/>
            <person name="Malmstrom R."/>
            <person name="Stieglmeier M."/>
            <person name="Klingl A."/>
            <person name="Woyke T."/>
            <person name="Ryan C.M."/>
            <person name="Banfield J.F."/>
        </authorList>
    </citation>
    <scope>NUCLEOTIDE SEQUENCE [LARGE SCALE GENOMIC DNA]</scope>
</reference>
<dbReference type="FunFam" id="3.30.230.70:FF:000001">
    <property type="entry name" value="Polyribonucleotide nucleotidyltransferase"/>
    <property type="match status" value="1"/>
</dbReference>
<dbReference type="Gene3D" id="3.30.230.70">
    <property type="entry name" value="GHMP Kinase, N-terminal domain"/>
    <property type="match status" value="2"/>
</dbReference>
<keyword evidence="3 5" id="KW-0548">Nucleotidyltransferase</keyword>
<dbReference type="Gene3D" id="3.30.1370.10">
    <property type="entry name" value="K Homology domain, type 1"/>
    <property type="match status" value="1"/>
</dbReference>
<feature type="binding site" evidence="5">
    <location>
        <position position="497"/>
    </location>
    <ligand>
        <name>Mg(2+)</name>
        <dbReference type="ChEBI" id="CHEBI:18420"/>
    </ligand>
</feature>
<dbReference type="GO" id="GO:0000175">
    <property type="term" value="F:3'-5'-RNA exonuclease activity"/>
    <property type="evidence" value="ECO:0007669"/>
    <property type="project" value="TreeGrafter"/>
</dbReference>
<dbReference type="HAMAP" id="MF_01595">
    <property type="entry name" value="PNPase"/>
    <property type="match status" value="1"/>
</dbReference>
<dbReference type="InterPro" id="IPR001247">
    <property type="entry name" value="ExoRNase_PH_dom1"/>
</dbReference>
<dbReference type="PIRSF" id="PIRSF005499">
    <property type="entry name" value="PNPase"/>
    <property type="match status" value="1"/>
</dbReference>
<dbReference type="CDD" id="cd11364">
    <property type="entry name" value="RNase_PH_PNPase_2"/>
    <property type="match status" value="1"/>
</dbReference>
<evidence type="ECO:0000313" key="7">
    <source>
        <dbReference type="EMBL" id="PIR98003.1"/>
    </source>
</evidence>
<evidence type="ECO:0000256" key="4">
    <source>
        <dbReference type="ARBA" id="ARBA00022884"/>
    </source>
</evidence>
<dbReference type="InterPro" id="IPR036345">
    <property type="entry name" value="ExoRNase_PH_dom2_sf"/>
</dbReference>
<dbReference type="InterPro" id="IPR004088">
    <property type="entry name" value="KH_dom_type_1"/>
</dbReference>
<evidence type="ECO:0000259" key="6">
    <source>
        <dbReference type="PROSITE" id="PS50126"/>
    </source>
</evidence>
<dbReference type="InterPro" id="IPR020568">
    <property type="entry name" value="Ribosomal_Su5_D2-typ_SF"/>
</dbReference>
<evidence type="ECO:0000313" key="8">
    <source>
        <dbReference type="Proteomes" id="UP000231466"/>
    </source>
</evidence>
<dbReference type="Pfam" id="PF03725">
    <property type="entry name" value="RNase_PH_C"/>
    <property type="match status" value="1"/>
</dbReference>
<keyword evidence="5" id="KW-0479">Metal-binding</keyword>
<dbReference type="InterPro" id="IPR012162">
    <property type="entry name" value="PNPase"/>
</dbReference>
<dbReference type="GO" id="GO:0000287">
    <property type="term" value="F:magnesium ion binding"/>
    <property type="evidence" value="ECO:0007669"/>
    <property type="project" value="UniProtKB-UniRule"/>
</dbReference>
<dbReference type="SUPFAM" id="SSF46915">
    <property type="entry name" value="Polynucleotide phosphorylase/guanosine pentaphosphate synthase (PNPase/GPSI), domain 3"/>
    <property type="match status" value="1"/>
</dbReference>
<dbReference type="Gene3D" id="2.40.50.140">
    <property type="entry name" value="Nucleic acid-binding proteins"/>
    <property type="match status" value="1"/>
</dbReference>
<dbReference type="Pfam" id="PF00013">
    <property type="entry name" value="KH_1"/>
    <property type="match status" value="1"/>
</dbReference>
<dbReference type="GO" id="GO:0004654">
    <property type="term" value="F:polyribonucleotide nucleotidyltransferase activity"/>
    <property type="evidence" value="ECO:0007669"/>
    <property type="project" value="UniProtKB-UniRule"/>
</dbReference>
<dbReference type="Pfam" id="PF01138">
    <property type="entry name" value="RNase_PH"/>
    <property type="match status" value="2"/>
</dbReference>
<evidence type="ECO:0000256" key="1">
    <source>
        <dbReference type="ARBA" id="ARBA00007404"/>
    </source>
</evidence>
<dbReference type="InterPro" id="IPR027408">
    <property type="entry name" value="PNPase/RNase_PH_dom_sf"/>
</dbReference>
<comment type="similarity">
    <text evidence="1 5">Belongs to the polyribonucleotide nucleotidyltransferase family.</text>
</comment>
<dbReference type="NCBIfam" id="NF008805">
    <property type="entry name" value="PRK11824.1"/>
    <property type="match status" value="1"/>
</dbReference>
<gene>
    <name evidence="5" type="primary">pnp</name>
    <name evidence="7" type="ORF">COT89_02010</name>
</gene>
<protein>
    <recommendedName>
        <fullName evidence="5">Polyribonucleotide nucleotidyltransferase</fullName>
        <ecNumber evidence="5">2.7.7.8</ecNumber>
    </recommendedName>
    <alternativeName>
        <fullName evidence="5">Polynucleotide phosphorylase</fullName>
        <shortName evidence="5">PNPase</shortName>
    </alternativeName>
</protein>
<keyword evidence="2 5" id="KW-0808">Transferase</keyword>
<dbReference type="SUPFAM" id="SSF50249">
    <property type="entry name" value="Nucleic acid-binding proteins"/>
    <property type="match status" value="1"/>
</dbReference>
<dbReference type="PANTHER" id="PTHR11252:SF0">
    <property type="entry name" value="POLYRIBONUCLEOTIDE NUCLEOTIDYLTRANSFERASE 1, MITOCHONDRIAL"/>
    <property type="match status" value="1"/>
</dbReference>
<feature type="domain" description="S1 motif" evidence="6">
    <location>
        <begin position="628"/>
        <end position="695"/>
    </location>
</feature>
<dbReference type="GO" id="GO:0003723">
    <property type="term" value="F:RNA binding"/>
    <property type="evidence" value="ECO:0007669"/>
    <property type="project" value="UniProtKB-UniRule"/>
</dbReference>
<dbReference type="Proteomes" id="UP000231466">
    <property type="component" value="Unassembled WGS sequence"/>
</dbReference>
<proteinExistence type="inferred from homology"/>
<comment type="cofactor">
    <cofactor evidence="5">
        <name>Mg(2+)</name>
        <dbReference type="ChEBI" id="CHEBI:18420"/>
    </cofactor>
</comment>
<dbReference type="SMART" id="SM00322">
    <property type="entry name" value="KH"/>
    <property type="match status" value="1"/>
</dbReference>
<dbReference type="EC" id="2.7.7.8" evidence="5"/>
<dbReference type="SMART" id="SM00316">
    <property type="entry name" value="S1"/>
    <property type="match status" value="1"/>
</dbReference>
<dbReference type="PROSITE" id="PS50126">
    <property type="entry name" value="S1"/>
    <property type="match status" value="1"/>
</dbReference>
<keyword evidence="5" id="KW-0460">Magnesium</keyword>
<dbReference type="InterPro" id="IPR004087">
    <property type="entry name" value="KH_dom"/>
</dbReference>
<dbReference type="InterPro" id="IPR012340">
    <property type="entry name" value="NA-bd_OB-fold"/>
</dbReference>
<dbReference type="SUPFAM" id="SSF54791">
    <property type="entry name" value="Eukaryotic type KH-domain (KH-domain type I)"/>
    <property type="match status" value="1"/>
</dbReference>
<comment type="function">
    <text evidence="5">Involved in mRNA degradation. Catalyzes the phosphorolysis of single-stranded polyribonucleotides processively in the 3'- to 5'-direction.</text>
</comment>
<dbReference type="GO" id="GO:0006396">
    <property type="term" value="P:RNA processing"/>
    <property type="evidence" value="ECO:0007669"/>
    <property type="project" value="InterPro"/>
</dbReference>
<comment type="catalytic activity">
    <reaction evidence="5">
        <text>RNA(n+1) + phosphate = RNA(n) + a ribonucleoside 5'-diphosphate</text>
        <dbReference type="Rhea" id="RHEA:22096"/>
        <dbReference type="Rhea" id="RHEA-COMP:14527"/>
        <dbReference type="Rhea" id="RHEA-COMP:17342"/>
        <dbReference type="ChEBI" id="CHEBI:43474"/>
        <dbReference type="ChEBI" id="CHEBI:57930"/>
        <dbReference type="ChEBI" id="CHEBI:140395"/>
        <dbReference type="EC" id="2.7.7.8"/>
    </reaction>
</comment>
<organism evidence="7 8">
    <name type="scientific">Candidatus Colwellbacteria bacterium CG10_big_fil_rev_8_21_14_0_10_42_22</name>
    <dbReference type="NCBI Taxonomy" id="1974540"/>
    <lineage>
        <taxon>Bacteria</taxon>
        <taxon>Candidatus Colwelliibacteriota</taxon>
    </lineage>
</organism>
<feature type="binding site" evidence="5">
    <location>
        <position position="491"/>
    </location>
    <ligand>
        <name>Mg(2+)</name>
        <dbReference type="ChEBI" id="CHEBI:18420"/>
    </ligand>
</feature>
<comment type="subcellular location">
    <subcellularLocation>
        <location evidence="5">Cytoplasm</location>
    </subcellularLocation>
</comment>
<dbReference type="GO" id="GO:0006402">
    <property type="term" value="P:mRNA catabolic process"/>
    <property type="evidence" value="ECO:0007669"/>
    <property type="project" value="UniProtKB-UniRule"/>
</dbReference>
<keyword evidence="5" id="KW-0963">Cytoplasm</keyword>
<dbReference type="AlphaFoldDB" id="A0A2H0VG17"/>
<keyword evidence="4 5" id="KW-0694">RNA-binding</keyword>
<accession>A0A2H0VG17</accession>
<dbReference type="InterPro" id="IPR036456">
    <property type="entry name" value="PNPase_PH_RNA-bd_sf"/>
</dbReference>
<evidence type="ECO:0000256" key="5">
    <source>
        <dbReference type="HAMAP-Rule" id="MF_01595"/>
    </source>
</evidence>
<dbReference type="GO" id="GO:0005829">
    <property type="term" value="C:cytosol"/>
    <property type="evidence" value="ECO:0007669"/>
    <property type="project" value="TreeGrafter"/>
</dbReference>
<dbReference type="CDD" id="cd02393">
    <property type="entry name" value="KH-I_PNPase"/>
    <property type="match status" value="1"/>
</dbReference>
<sequence length="700" mass="76487">MDLNRKKFTKEIAGRELVLEVSGLAGQTNGAVIGTYGETTVLVTVVMSKDNQDLDYLPLSVDYEEKNYAAGKILGGRFMKREGRPSEEAVLSGRLVDRVIRPLFNKRIRRGIQVVATILSYDGENDPDFVTLMTASAALSISDIPWDGPVAGIRIAKLGEEFVINPVNSQIEIIPGQFDAFIAGTKDRVNMIELGGNETKEEDVLKACEIALEHFKELTVFQQELMSAVGKEKIEVKLDLPSEKLVETAKEFLKDKLDEAAYVDDKKLMSDNLAKLKLDLEEHLISAGYEEKELKYAEYILEEELDRVVHKNALENDRRPDGRAFDEVRPLYSEISLFPRMHGSGLFARGDTQALAVTTLGPPGDEQLMETIEFSGKRRFLLHYNFPPFSVGEARSFRGPGRRDIGHGALAKKALEPLVPSKDQFPYTIRVVSEILSSNGSSSMATVSAASMSMMDAGIPLKEPAAGIAMGLILGGDGSYKILTDIQGPEDHYGDMDFKVAGTKSGVNAVQLDVKIDGLTPEIIRETLERARAARLHILDFTAGVIEKPRAELSSYAPRILTTQISPDKIGELIGPGGKVINGLIEETGVDSIDIDDDGTVFITSADANKAEDALAKVEAMMKEFVIGEIVEGKVAKILEFGAIVEFPGGKSGMIHVSELKEGFVKNVEDVVKVGDLVKAKIIGMENGRTALSIKQLPKD</sequence>
<comment type="caution">
    <text evidence="7">The sequence shown here is derived from an EMBL/GenBank/DDBJ whole genome shotgun (WGS) entry which is preliminary data.</text>
</comment>
<evidence type="ECO:0000256" key="2">
    <source>
        <dbReference type="ARBA" id="ARBA00022679"/>
    </source>
</evidence>
<evidence type="ECO:0000256" key="3">
    <source>
        <dbReference type="ARBA" id="ARBA00022695"/>
    </source>
</evidence>
<dbReference type="Pfam" id="PF00575">
    <property type="entry name" value="S1"/>
    <property type="match status" value="1"/>
</dbReference>
<dbReference type="PROSITE" id="PS50084">
    <property type="entry name" value="KH_TYPE_1"/>
    <property type="match status" value="1"/>
</dbReference>
<dbReference type="InterPro" id="IPR003029">
    <property type="entry name" value="S1_domain"/>
</dbReference>
<dbReference type="PANTHER" id="PTHR11252">
    <property type="entry name" value="POLYRIBONUCLEOTIDE NUCLEOTIDYLTRANSFERASE"/>
    <property type="match status" value="1"/>
</dbReference>
<dbReference type="FunFam" id="3.30.1370.10:FF:000001">
    <property type="entry name" value="Polyribonucleotide nucleotidyltransferase"/>
    <property type="match status" value="1"/>
</dbReference>
<dbReference type="SUPFAM" id="SSF55666">
    <property type="entry name" value="Ribonuclease PH domain 2-like"/>
    <property type="match status" value="2"/>
</dbReference>
<dbReference type="InterPro" id="IPR036612">
    <property type="entry name" value="KH_dom_type_1_sf"/>
</dbReference>
<dbReference type="EMBL" id="PFAH01000007">
    <property type="protein sequence ID" value="PIR98003.1"/>
    <property type="molecule type" value="Genomic_DNA"/>
</dbReference>
<dbReference type="NCBIfam" id="TIGR03591">
    <property type="entry name" value="polynuc_phos"/>
    <property type="match status" value="1"/>
</dbReference>
<dbReference type="SUPFAM" id="SSF54211">
    <property type="entry name" value="Ribosomal protein S5 domain 2-like"/>
    <property type="match status" value="2"/>
</dbReference>